<keyword evidence="2 5" id="KW-0689">Ribosomal protein</keyword>
<dbReference type="PANTHER" id="PTHR33343">
    <property type="entry name" value="54S RIBOSOMAL PROTEIN BL35M"/>
    <property type="match status" value="1"/>
</dbReference>
<dbReference type="GO" id="GO:0003735">
    <property type="term" value="F:structural constituent of ribosome"/>
    <property type="evidence" value="ECO:0007669"/>
    <property type="project" value="InterPro"/>
</dbReference>
<proteinExistence type="inferred from homology"/>
<evidence type="ECO:0000313" key="7">
    <source>
        <dbReference type="EMBL" id="ADA67302.1"/>
    </source>
</evidence>
<reference evidence="7 8" key="1">
    <citation type="submission" date="2009-12" db="EMBL/GenBank/DDBJ databases">
        <title>Complete sequence of Thermotoga petrophila RKU-1.</title>
        <authorList>
            <consortium name="US DOE Joint Genome Institute"/>
            <person name="Lucas S."/>
            <person name="Copeland A."/>
            <person name="Lapidus A."/>
            <person name="Glavina del Rio T."/>
            <person name="Dalin E."/>
            <person name="Tice H."/>
            <person name="Bruce D."/>
            <person name="Goodwin L."/>
            <person name="Pitluck S."/>
            <person name="Munk A.C."/>
            <person name="Brettin T."/>
            <person name="Detter J.C."/>
            <person name="Han C."/>
            <person name="Tapia R."/>
            <person name="Larimer F."/>
            <person name="Land M."/>
            <person name="Hauser L."/>
            <person name="Kyrpides N."/>
            <person name="Mikhailova N."/>
            <person name="Nelson K.E."/>
            <person name="Gogarten J.P."/>
            <person name="Noll K.M."/>
        </authorList>
    </citation>
    <scope>NUCLEOTIDE SEQUENCE [LARGE SCALE GENOMIC DNA]</scope>
    <source>
        <strain evidence="8">ATCC BAA-489 / DSM 13996 / JCM 10882 / RKU-10</strain>
    </source>
</reference>
<dbReference type="Gene3D" id="4.10.410.60">
    <property type="match status" value="1"/>
</dbReference>
<dbReference type="PANTHER" id="PTHR33343:SF1">
    <property type="entry name" value="LARGE RIBOSOMAL SUBUNIT PROTEIN BL35M"/>
    <property type="match status" value="1"/>
</dbReference>
<dbReference type="EMBL" id="CP001839">
    <property type="protein sequence ID" value="ADA67302.1"/>
    <property type="molecule type" value="Genomic_DNA"/>
</dbReference>
<dbReference type="PRINTS" id="PR00064">
    <property type="entry name" value="RIBOSOMALL35"/>
</dbReference>
<evidence type="ECO:0000256" key="2">
    <source>
        <dbReference type="ARBA" id="ARBA00022980"/>
    </source>
</evidence>
<evidence type="ECO:0000313" key="8">
    <source>
        <dbReference type="Proteomes" id="UP000000940"/>
    </source>
</evidence>
<dbReference type="SUPFAM" id="SSF143034">
    <property type="entry name" value="L35p-like"/>
    <property type="match status" value="1"/>
</dbReference>
<dbReference type="GO" id="GO:0022625">
    <property type="term" value="C:cytosolic large ribosomal subunit"/>
    <property type="evidence" value="ECO:0007669"/>
    <property type="project" value="TreeGrafter"/>
</dbReference>
<keyword evidence="3 5" id="KW-0687">Ribonucleoprotein</keyword>
<dbReference type="SMR" id="D2C3J8"/>
<dbReference type="AlphaFoldDB" id="D2C3J8"/>
<dbReference type="HAMAP" id="MF_00514">
    <property type="entry name" value="Ribosomal_bL35"/>
    <property type="match status" value="1"/>
</dbReference>
<dbReference type="InterPro" id="IPR018265">
    <property type="entry name" value="Ribosomal_bL35_CS"/>
</dbReference>
<dbReference type="FunFam" id="4.10.410.60:FF:000001">
    <property type="entry name" value="50S ribosomal protein L35"/>
    <property type="match status" value="1"/>
</dbReference>
<organism evidence="7 8">
    <name type="scientific">Thermotoga petrophila (strain ATCC BAA-489 / DSM 13996 / JCM 10882 / RKU-10)</name>
    <name type="common">Thermotoga naphthophila</name>
    <dbReference type="NCBI Taxonomy" id="590168"/>
    <lineage>
        <taxon>Bacteria</taxon>
        <taxon>Thermotogati</taxon>
        <taxon>Thermotogota</taxon>
        <taxon>Thermotogae</taxon>
        <taxon>Thermotogales</taxon>
        <taxon>Thermotogaceae</taxon>
        <taxon>Thermotoga</taxon>
    </lineage>
</organism>
<protein>
    <recommendedName>
        <fullName evidence="4 5">Large ribosomal subunit protein bL35</fullName>
    </recommendedName>
</protein>
<dbReference type="GO" id="GO:0006412">
    <property type="term" value="P:translation"/>
    <property type="evidence" value="ECO:0007669"/>
    <property type="project" value="UniProtKB-UniRule"/>
</dbReference>
<evidence type="ECO:0000256" key="4">
    <source>
        <dbReference type="ARBA" id="ARBA00071664"/>
    </source>
</evidence>
<comment type="similarity">
    <text evidence="1 5 6">Belongs to the bacterial ribosomal protein bL35 family.</text>
</comment>
<evidence type="ECO:0000256" key="6">
    <source>
        <dbReference type="RuleBase" id="RU000568"/>
    </source>
</evidence>
<dbReference type="PROSITE" id="PS00936">
    <property type="entry name" value="RIBOSOMAL_L35"/>
    <property type="match status" value="1"/>
</dbReference>
<dbReference type="InterPro" id="IPR001706">
    <property type="entry name" value="Ribosomal_bL35"/>
</dbReference>
<dbReference type="Proteomes" id="UP000000940">
    <property type="component" value="Chromosome"/>
</dbReference>
<name>D2C3J8_THEP2</name>
<evidence type="ECO:0000256" key="1">
    <source>
        <dbReference type="ARBA" id="ARBA00006598"/>
    </source>
</evidence>
<dbReference type="KEGG" id="tnp:Tnap_1217"/>
<dbReference type="Pfam" id="PF01632">
    <property type="entry name" value="Ribosomal_L35p"/>
    <property type="match status" value="1"/>
</dbReference>
<evidence type="ECO:0000256" key="5">
    <source>
        <dbReference type="HAMAP-Rule" id="MF_00514"/>
    </source>
</evidence>
<evidence type="ECO:0000256" key="3">
    <source>
        <dbReference type="ARBA" id="ARBA00023274"/>
    </source>
</evidence>
<sequence length="65" mass="7798">MPKMKTNRSAAKRFRITKNGKIMRNHAYRSHKTGKKRRNTLRELRKKDVVSSTDKYRILRLLGKK</sequence>
<dbReference type="NCBIfam" id="TIGR00001">
    <property type="entry name" value="rpmI_bact"/>
    <property type="match status" value="1"/>
</dbReference>
<dbReference type="InterPro" id="IPR021137">
    <property type="entry name" value="Ribosomal_bL35-like"/>
</dbReference>
<dbReference type="RefSeq" id="WP_011943720.1">
    <property type="nucleotide sequence ID" value="NC_013642.1"/>
</dbReference>
<dbReference type="HOGENOM" id="CLU_169643_4_3_0"/>
<keyword evidence="8" id="KW-1185">Reference proteome</keyword>
<gene>
    <name evidence="5" type="primary">rpmI</name>
    <name evidence="7" type="ordered locus">Tnap_1217</name>
</gene>
<dbReference type="InterPro" id="IPR037229">
    <property type="entry name" value="Ribosomal_bL35_sf"/>
</dbReference>
<accession>D2C3J8</accession>